<dbReference type="Gene3D" id="3.10.620.30">
    <property type="match status" value="1"/>
</dbReference>
<dbReference type="SUPFAM" id="SSF54001">
    <property type="entry name" value="Cysteine proteinases"/>
    <property type="match status" value="1"/>
</dbReference>
<keyword evidence="1" id="KW-0472">Membrane</keyword>
<dbReference type="Proteomes" id="UP000092403">
    <property type="component" value="Unassembled WGS sequence"/>
</dbReference>
<dbReference type="EMBL" id="LNGE01000067">
    <property type="protein sequence ID" value="KYC44424.1"/>
    <property type="molecule type" value="Genomic_DNA"/>
</dbReference>
<protein>
    <submittedName>
        <fullName evidence="4">Transglutaminase-like superfamily protein</fullName>
    </submittedName>
</protein>
<gene>
    <name evidence="3" type="ORF">APG10_01737</name>
    <name evidence="4" type="ORF">APG11_01121</name>
    <name evidence="5" type="ORF">APG12_00849</name>
</gene>
<dbReference type="Proteomes" id="UP000092401">
    <property type="component" value="Unassembled WGS sequence"/>
</dbReference>
<reference evidence="6 7" key="1">
    <citation type="journal article" date="2016" name="ISME J.">
        <title>Chasing the elusive Euryarchaeota class WSA2: genomes reveal a uniquely fastidious methyl-reducing methanogen.</title>
        <authorList>
            <person name="Nobu M.K."/>
            <person name="Narihiro T."/>
            <person name="Kuroda K."/>
            <person name="Mei R."/>
            <person name="Liu W.T."/>
        </authorList>
    </citation>
    <scope>NUCLEOTIDE SEQUENCE [LARGE SCALE GENOMIC DNA]</scope>
    <source>
        <strain evidence="3">B03fssc0709_Meth_Bin005</strain>
        <strain evidence="4">B15fssc0709_Meth_Bin003</strain>
        <strain evidence="5">BMIXfssc0709_Meth_Bin006</strain>
    </source>
</reference>
<keyword evidence="1" id="KW-0812">Transmembrane</keyword>
<sequence>MKCLLCGNDTDLSYCPNCGNYPLEQEIIKCTKCGSDNSKELFYCSKCGAPIKIYATSDNPKSEKVGDAEKYSEEIEREEFRKKKFKAISSILLGAMLLLAIFYYLGLVNNPNSPIEHQLPQKYSAVITTKINNIDADVGEIKLWVALPIDCGTQQNVSIISIDPEPNKIDIFPEACTRVCYWDFNSSLPTNSSIVIIQKISFVANPFTTSIDPSLIEPYDSYLGIYNEYTKPSQRVESDDPDIIAMAKKVVGNEKNPYKKADRIYGWVVKNITYEIQDQELGARYAFYNRKGDCTEFATLFVAMCRSQGIPARLVHGYLYGTDTSAGHMWAEIYLPPYGWVPADPTGDHTTKSRFFFGRLGNNVLILSKGNVGLSPNDAEDIPFAFSYIAHYKSYNFGKLIFENNAELKKIN</sequence>
<dbReference type="PANTHER" id="PTHR38339:SF1">
    <property type="entry name" value="TRANSGLUTAMINASE-LIKE DOMAIN-CONTAINING PROTEIN"/>
    <property type="match status" value="1"/>
</dbReference>
<evidence type="ECO:0000313" key="5">
    <source>
        <dbReference type="EMBL" id="KYC50420.1"/>
    </source>
</evidence>
<dbReference type="SMART" id="SM00460">
    <property type="entry name" value="TGc"/>
    <property type="match status" value="1"/>
</dbReference>
<accession>A0A150IIA0</accession>
<proteinExistence type="predicted"/>
<dbReference type="Proteomes" id="UP000091929">
    <property type="component" value="Unassembled WGS sequence"/>
</dbReference>
<evidence type="ECO:0000259" key="2">
    <source>
        <dbReference type="SMART" id="SM00460"/>
    </source>
</evidence>
<evidence type="ECO:0000313" key="4">
    <source>
        <dbReference type="EMBL" id="KYC47520.1"/>
    </source>
</evidence>
<evidence type="ECO:0000256" key="1">
    <source>
        <dbReference type="SAM" id="Phobius"/>
    </source>
</evidence>
<dbReference type="InterPro" id="IPR002931">
    <property type="entry name" value="Transglutaminase-like"/>
</dbReference>
<dbReference type="Pfam" id="PF01841">
    <property type="entry name" value="Transglut_core"/>
    <property type="match status" value="1"/>
</dbReference>
<feature type="domain" description="Transglutaminase-like" evidence="2">
    <location>
        <begin position="286"/>
        <end position="347"/>
    </location>
</feature>
<accession>A0A150IRC2</accession>
<feature type="transmembrane region" description="Helical" evidence="1">
    <location>
        <begin position="87"/>
        <end position="105"/>
    </location>
</feature>
<evidence type="ECO:0000313" key="3">
    <source>
        <dbReference type="EMBL" id="KYC44424.1"/>
    </source>
</evidence>
<evidence type="ECO:0000313" key="6">
    <source>
        <dbReference type="Proteomes" id="UP000091929"/>
    </source>
</evidence>
<accession>A0A150IZJ5</accession>
<dbReference type="PANTHER" id="PTHR38339">
    <property type="entry name" value="TRANSGLUTAMINASE DOMAIN PROTEIN"/>
    <property type="match status" value="1"/>
</dbReference>
<organism evidence="4 6">
    <name type="scientific">Candidatus Methanofastidiosum methylothiophilum</name>
    <dbReference type="NCBI Taxonomy" id="1705564"/>
    <lineage>
        <taxon>Archaea</taxon>
        <taxon>Methanobacteriati</taxon>
        <taxon>Methanobacteriota</taxon>
        <taxon>Stenosarchaea group</taxon>
        <taxon>Candidatus Methanofastidiosia</taxon>
        <taxon>Candidatus Methanofastidiosales</taxon>
        <taxon>Candidatus Methanofastidiosaceae</taxon>
        <taxon>Candidatus Methanofastidiosum</taxon>
    </lineage>
</organism>
<comment type="caution">
    <text evidence="4">The sequence shown here is derived from an EMBL/GenBank/DDBJ whole genome shotgun (WGS) entry which is preliminary data.</text>
</comment>
<dbReference type="EMBL" id="LNGF01000022">
    <property type="protein sequence ID" value="KYC47520.1"/>
    <property type="molecule type" value="Genomic_DNA"/>
</dbReference>
<keyword evidence="1" id="KW-1133">Transmembrane helix</keyword>
<dbReference type="AlphaFoldDB" id="A0A150IRC2"/>
<dbReference type="EMBL" id="LNJC01000014">
    <property type="protein sequence ID" value="KYC50420.1"/>
    <property type="molecule type" value="Genomic_DNA"/>
</dbReference>
<evidence type="ECO:0000313" key="7">
    <source>
        <dbReference type="Proteomes" id="UP000092401"/>
    </source>
</evidence>
<name>A0A150IRC2_9EURY</name>
<dbReference type="InterPro" id="IPR038765">
    <property type="entry name" value="Papain-like_cys_pep_sf"/>
</dbReference>